<gene>
    <name evidence="4" type="ORF">BGO89_02575</name>
</gene>
<dbReference type="InterPro" id="IPR039568">
    <property type="entry name" value="Peptidase_MA-like_dom"/>
</dbReference>
<dbReference type="Pfam" id="PF07676">
    <property type="entry name" value="PD40"/>
    <property type="match status" value="3"/>
</dbReference>
<accession>A0A1M3L260</accession>
<comment type="similarity">
    <text evidence="1">Belongs to the TolB family.</text>
</comment>
<dbReference type="Gene3D" id="2.40.160.50">
    <property type="entry name" value="membrane protein fhac: a member of the omp85/tpsb transporter family"/>
    <property type="match status" value="1"/>
</dbReference>
<feature type="chain" id="PRO_5012273717" description="Peptidase MA-like domain-containing protein" evidence="2">
    <location>
        <begin position="21"/>
        <end position="1023"/>
    </location>
</feature>
<dbReference type="Gene3D" id="2.120.10.30">
    <property type="entry name" value="TolB, C-terminal domain"/>
    <property type="match status" value="2"/>
</dbReference>
<dbReference type="SUPFAM" id="SSF82171">
    <property type="entry name" value="DPP6 N-terminal domain-like"/>
    <property type="match status" value="1"/>
</dbReference>
<dbReference type="Pfam" id="PF13485">
    <property type="entry name" value="Peptidase_MA_2"/>
    <property type="match status" value="1"/>
</dbReference>
<dbReference type="InterPro" id="IPR011659">
    <property type="entry name" value="WD40"/>
</dbReference>
<dbReference type="Proteomes" id="UP000184233">
    <property type="component" value="Unassembled WGS sequence"/>
</dbReference>
<sequence length="1023" mass="115060">MRRLTSLSLLLMLAVAPMLAQIGGSLPFGKNKVQYEKFKWRFIQSENFDVYFHEGGEYAAKFTALKAEKALTEIEGTLTYSITKRIVFIVYNSHNQFQQTNVLDEFMSEGIGGVTELFKNRIVIPFEGDYQKFAHVIHHELVHAVLNDMFYGGSIQSLLSNNVRAIIPIWMNEGFAEYSSTGGLDIKTDQFMRDVAVSEYLRGLNQLNGYFAYRGGQAFWWYVAEKYGKGKVGEVFNRFRSIGDVNQTFRAAFGMTYEEMSDQWAKDIKKFYFPDVDKYEYVEDYSTRLTNHQKEDNFYNTSPAVSPDGERVAFISDRDGTFGLYVMELATKKVRKLQSSGRSTDFEELNFLTPGISWDPAGKRLAVGAKSGGQDALYIIDVDGGGYDRKEFGFQTMGGVSWSPDGKYIVFDAAPGGTQSDLYAYGIDNDSLRQLTNDVFTDMEPAWAPDGRTIYFISDRGRFVDGGETIDNFAMWTHDVSQRDIYSITLDSGSIRRITNDPSVGKYSIVVAPDHRSILYVADYNGIGNLWELSLATGERHARTNSLQEVSQISITKDGTKMLFSSQNRVGYDLFLLKFPFEQKERDTLPLTKFRQQELDNRNSLSAIMLNLDAPRPDSVAAYGNFDIDFSRQKVVPPNEDVVVKGATEGGNKDSVNTDFTPKDYRVSFSPDVITGNAGYSNWYGAQGTAQMLFTDMMGDHEIYFQANLFLDLSNSNFYLSYGYLPDIVDYRVAAFHNAGYTYIGSVLFRLRNYGMTLWGSYPFSRYSRFDLGIQAMAMSRENIDFPTSPSLSRFVTVPQASYVYDNTLQGFWAPVDGTRANLTVEGSPKLGNNGLGFVTLRTDLREYIHLGGAYSIALRGAGGMSMGANPQKFFIGGTDNWFNRFFSANGWPFVNPEDFAFTRPGWPLRGWGINERYGSKYFIGNAEFRFPLLFAFQAGPIPALFQGLQAQLFLDMGGAFDDGNRAYTPDGNIASNPILYSTGFGIRSLALGLPLRFDVAWRREASGIFSQPVYLFSLGADF</sequence>
<dbReference type="EMBL" id="MKVH01000013">
    <property type="protein sequence ID" value="OJX59322.1"/>
    <property type="molecule type" value="Genomic_DNA"/>
</dbReference>
<dbReference type="STRING" id="1895771.BGO89_02575"/>
<proteinExistence type="inferred from homology"/>
<evidence type="ECO:0000259" key="3">
    <source>
        <dbReference type="Pfam" id="PF13485"/>
    </source>
</evidence>
<feature type="domain" description="Peptidase MA-like" evidence="3">
    <location>
        <begin position="69"/>
        <end position="268"/>
    </location>
</feature>
<name>A0A1M3L260_9BACT</name>
<dbReference type="InterPro" id="IPR011042">
    <property type="entry name" value="6-blade_b-propeller_TolB-like"/>
</dbReference>
<organism evidence="4 5">
    <name type="scientific">Candidatus Kapaibacterium thiocyanatum</name>
    <dbReference type="NCBI Taxonomy" id="1895771"/>
    <lineage>
        <taxon>Bacteria</taxon>
        <taxon>Pseudomonadati</taxon>
        <taxon>Candidatus Kapaibacteriota</taxon>
        <taxon>Candidatus Kapaibacteriia</taxon>
        <taxon>Candidatus Kapaibacteriales</taxon>
        <taxon>Candidatus Kapaibacteriaceae</taxon>
        <taxon>Candidatus Kapaibacterium</taxon>
    </lineage>
</organism>
<dbReference type="AlphaFoldDB" id="A0A1M3L260"/>
<feature type="signal peptide" evidence="2">
    <location>
        <begin position="1"/>
        <end position="20"/>
    </location>
</feature>
<reference evidence="4 5" key="1">
    <citation type="submission" date="2016-09" db="EMBL/GenBank/DDBJ databases">
        <title>Genome-resolved meta-omics ties microbial dynamics to process performance in biotechnology for thiocyanate degradation.</title>
        <authorList>
            <person name="Kantor R.S."/>
            <person name="Huddy R.J."/>
            <person name="Iyer R."/>
            <person name="Thomas B.C."/>
            <person name="Brown C.T."/>
            <person name="Anantharaman K."/>
            <person name="Tringe S."/>
            <person name="Hettich R.L."/>
            <person name="Harrison S.T."/>
            <person name="Banfield J.F."/>
        </authorList>
    </citation>
    <scope>NUCLEOTIDE SEQUENCE [LARGE SCALE GENOMIC DNA]</scope>
    <source>
        <strain evidence="4">59-99</strain>
    </source>
</reference>
<protein>
    <recommendedName>
        <fullName evidence="3">Peptidase MA-like domain-containing protein</fullName>
    </recommendedName>
</protein>
<evidence type="ECO:0000256" key="2">
    <source>
        <dbReference type="SAM" id="SignalP"/>
    </source>
</evidence>
<comment type="caution">
    <text evidence="4">The sequence shown here is derived from an EMBL/GenBank/DDBJ whole genome shotgun (WGS) entry which is preliminary data.</text>
</comment>
<dbReference type="PANTHER" id="PTHR36842">
    <property type="entry name" value="PROTEIN TOLB HOMOLOG"/>
    <property type="match status" value="1"/>
</dbReference>
<dbReference type="PANTHER" id="PTHR36842:SF1">
    <property type="entry name" value="PROTEIN TOLB"/>
    <property type="match status" value="1"/>
</dbReference>
<keyword evidence="2" id="KW-0732">Signal</keyword>
<evidence type="ECO:0000313" key="4">
    <source>
        <dbReference type="EMBL" id="OJX59322.1"/>
    </source>
</evidence>
<evidence type="ECO:0000313" key="5">
    <source>
        <dbReference type="Proteomes" id="UP000184233"/>
    </source>
</evidence>
<evidence type="ECO:0000256" key="1">
    <source>
        <dbReference type="ARBA" id="ARBA00009820"/>
    </source>
</evidence>